<dbReference type="GO" id="GO:0030246">
    <property type="term" value="F:carbohydrate binding"/>
    <property type="evidence" value="ECO:0007669"/>
    <property type="project" value="InterPro"/>
</dbReference>
<dbReference type="PANTHER" id="PTHR42976">
    <property type="entry name" value="BIFUNCTIONAL CHITINASE/LYSOZYME-RELATED"/>
    <property type="match status" value="1"/>
</dbReference>
<sequence>MMGKSARILAASTLCLSAVTSAFATGVYAPYVDVTAWPTPQFDVIGVQNGIQQFTMAFVVAAGSNQCAPSWGGVQNIGGGASSDLLTSLSTSLANYRSKGGEVAISFGGENGTPLMQACSSASALQSAYQTVIDSYSVTHIDFDIEGAAQEDTAAITRNFQAVHASQAAATAKGSTLHVTLTLPVMPTGLTQDGINILNSAITNNVTFDAINVMAMDYGSASIEMGTAATQAASSLYSQLDTAFKSAGQTKTDAQLWQMVGVTPMIGMNDVQGETFTLADAQSLLNIARSDGFGMLSNWSIGRDQSCPNNGAYTASNCSGITQTPYAYATVFEQLNGHWGTGVTTDVSYSGSSSGGSSNSSGNNSSGSASSGSSSSSSSGSSSSGSTASSGSSSTGTSGSTTAPVSGAAWSAAQIYTAGVTVTYQGSTYKAQWWTQGDVPGQAAVWKQIAGATPTWSAAMAYTGGSCVMYANVKYCAKWWTQGDVPSSGGVWVQSN</sequence>
<dbReference type="PANTHER" id="PTHR42976:SF1">
    <property type="entry name" value="GH18 DOMAIN-CONTAINING PROTEIN-RELATED"/>
    <property type="match status" value="1"/>
</dbReference>
<proteinExistence type="predicted"/>
<dbReference type="GO" id="GO:0005576">
    <property type="term" value="C:extracellular region"/>
    <property type="evidence" value="ECO:0007669"/>
    <property type="project" value="InterPro"/>
</dbReference>
<dbReference type="Gene3D" id="2.10.10.20">
    <property type="entry name" value="Carbohydrate-binding module superfamily 5/12"/>
    <property type="match status" value="2"/>
</dbReference>
<dbReference type="InterPro" id="IPR017853">
    <property type="entry name" value="GH"/>
</dbReference>
<feature type="domain" description="Chitin-binding type-3" evidence="4">
    <location>
        <begin position="453"/>
        <end position="495"/>
    </location>
</feature>
<dbReference type="RefSeq" id="WP_062130548.1">
    <property type="nucleotide sequence ID" value="NZ_LRBG01000035.1"/>
</dbReference>
<dbReference type="InterPro" id="IPR036573">
    <property type="entry name" value="CBM_sf_5/12"/>
</dbReference>
<evidence type="ECO:0000256" key="3">
    <source>
        <dbReference type="SAM" id="SignalP"/>
    </source>
</evidence>
<dbReference type="GO" id="GO:0005975">
    <property type="term" value="P:carbohydrate metabolic process"/>
    <property type="evidence" value="ECO:0007669"/>
    <property type="project" value="InterPro"/>
</dbReference>
<evidence type="ECO:0000256" key="1">
    <source>
        <dbReference type="ARBA" id="ARBA00022801"/>
    </source>
</evidence>
<keyword evidence="6" id="KW-1185">Reference proteome</keyword>
<dbReference type="EMBL" id="LRBG01000035">
    <property type="protein sequence ID" value="KXU84806.1"/>
    <property type="molecule type" value="Genomic_DNA"/>
</dbReference>
<dbReference type="AlphaFoldDB" id="A0A149PIT7"/>
<dbReference type="GO" id="GO:0004553">
    <property type="term" value="F:hydrolase activity, hydrolyzing O-glycosyl compounds"/>
    <property type="evidence" value="ECO:0007669"/>
    <property type="project" value="InterPro"/>
</dbReference>
<keyword evidence="1" id="KW-0378">Hydrolase</keyword>
<dbReference type="SUPFAM" id="SSF51445">
    <property type="entry name" value="(Trans)glycosidases"/>
    <property type="match status" value="1"/>
</dbReference>
<name>A0A149PIT7_9BURK</name>
<evidence type="ECO:0000313" key="5">
    <source>
        <dbReference type="EMBL" id="KXU84806.1"/>
    </source>
</evidence>
<dbReference type="CDD" id="cd12215">
    <property type="entry name" value="ChiC_BD"/>
    <property type="match status" value="2"/>
</dbReference>
<dbReference type="Gene3D" id="3.20.20.80">
    <property type="entry name" value="Glycosidases"/>
    <property type="match status" value="1"/>
</dbReference>
<dbReference type="OrthoDB" id="6018988at2"/>
<dbReference type="Pfam" id="PF02839">
    <property type="entry name" value="CBM_5_12"/>
    <property type="match status" value="2"/>
</dbReference>
<feature type="signal peptide" evidence="3">
    <location>
        <begin position="1"/>
        <end position="24"/>
    </location>
</feature>
<evidence type="ECO:0000313" key="6">
    <source>
        <dbReference type="Proteomes" id="UP000075613"/>
    </source>
</evidence>
<protein>
    <submittedName>
        <fullName evidence="5">Chitinase</fullName>
    </submittedName>
</protein>
<organism evidence="5 6">
    <name type="scientific">Paraburkholderia monticola</name>
    <dbReference type="NCBI Taxonomy" id="1399968"/>
    <lineage>
        <taxon>Bacteria</taxon>
        <taxon>Pseudomonadati</taxon>
        <taxon>Pseudomonadota</taxon>
        <taxon>Betaproteobacteria</taxon>
        <taxon>Burkholderiales</taxon>
        <taxon>Burkholderiaceae</taxon>
        <taxon>Paraburkholderia</taxon>
    </lineage>
</organism>
<dbReference type="SUPFAM" id="SSF51055">
    <property type="entry name" value="Carbohydrate binding domain"/>
    <property type="match status" value="2"/>
</dbReference>
<dbReference type="InterPro" id="IPR003610">
    <property type="entry name" value="CBM5/12"/>
</dbReference>
<feature type="chain" id="PRO_5007551306" evidence="3">
    <location>
        <begin position="25"/>
        <end position="496"/>
    </location>
</feature>
<accession>A0A149PIT7</accession>
<dbReference type="SMART" id="SM00495">
    <property type="entry name" value="ChtBD3"/>
    <property type="match status" value="2"/>
</dbReference>
<feature type="compositionally biased region" description="Low complexity" evidence="2">
    <location>
        <begin position="350"/>
        <end position="403"/>
    </location>
</feature>
<evidence type="ECO:0000256" key="2">
    <source>
        <dbReference type="SAM" id="MobiDB-lite"/>
    </source>
</evidence>
<dbReference type="CDD" id="cd06543">
    <property type="entry name" value="GH18_PF-ChiA-like"/>
    <property type="match status" value="1"/>
</dbReference>
<gene>
    <name evidence="5" type="ORF">CI15_21095</name>
</gene>
<dbReference type="InterPro" id="IPR052750">
    <property type="entry name" value="GH18_Chitinase"/>
</dbReference>
<dbReference type="Proteomes" id="UP000075613">
    <property type="component" value="Unassembled WGS sequence"/>
</dbReference>
<comment type="caution">
    <text evidence="5">The sequence shown here is derived from an EMBL/GenBank/DDBJ whole genome shotgun (WGS) entry which is preliminary data.</text>
</comment>
<dbReference type="STRING" id="1399968.CI15_21095"/>
<evidence type="ECO:0000259" key="4">
    <source>
        <dbReference type="SMART" id="SM00495"/>
    </source>
</evidence>
<feature type="domain" description="Chitin-binding type-3" evidence="4">
    <location>
        <begin position="407"/>
        <end position="449"/>
    </location>
</feature>
<keyword evidence="3" id="KW-0732">Signal</keyword>
<reference evidence="5 6" key="1">
    <citation type="journal article" date="2015" name="Int. J. Syst. Evol. Microbiol.">
        <title>Burkholderia monticola sp. nov., isolated from mountain soil.</title>
        <authorList>
            <person name="Baek I."/>
            <person name="Seo B."/>
            <person name="Lee I."/>
            <person name="Yi H."/>
            <person name="Chun J."/>
        </authorList>
    </citation>
    <scope>NUCLEOTIDE SEQUENCE [LARGE SCALE GENOMIC DNA]</scope>
    <source>
        <strain evidence="5 6">JC2948</strain>
    </source>
</reference>
<feature type="region of interest" description="Disordered" evidence="2">
    <location>
        <begin position="348"/>
        <end position="403"/>
    </location>
</feature>